<dbReference type="InterPro" id="IPR013320">
    <property type="entry name" value="ConA-like_dom_sf"/>
</dbReference>
<comment type="caution">
    <text evidence="1">The sequence shown here is derived from an EMBL/GenBank/DDBJ whole genome shotgun (WGS) entry which is preliminary data.</text>
</comment>
<keyword evidence="2" id="KW-1185">Reference proteome</keyword>
<evidence type="ECO:0000313" key="2">
    <source>
        <dbReference type="Proteomes" id="UP000076078"/>
    </source>
</evidence>
<dbReference type="STRING" id="361077.A0A151ZBK5"/>
<name>A0A151ZBK5_TIELA</name>
<dbReference type="Proteomes" id="UP000076078">
    <property type="component" value="Unassembled WGS sequence"/>
</dbReference>
<dbReference type="InParanoid" id="A0A151ZBK5"/>
<protein>
    <submittedName>
        <fullName evidence="1">Uncharacterized protein</fullName>
    </submittedName>
</protein>
<organism evidence="1 2">
    <name type="scientific">Tieghemostelium lacteum</name>
    <name type="common">Slime mold</name>
    <name type="synonym">Dictyostelium lacteum</name>
    <dbReference type="NCBI Taxonomy" id="361077"/>
    <lineage>
        <taxon>Eukaryota</taxon>
        <taxon>Amoebozoa</taxon>
        <taxon>Evosea</taxon>
        <taxon>Eumycetozoa</taxon>
        <taxon>Dictyostelia</taxon>
        <taxon>Dictyosteliales</taxon>
        <taxon>Raperosteliaceae</taxon>
        <taxon>Tieghemostelium</taxon>
    </lineage>
</organism>
<dbReference type="OrthoDB" id="24232at2759"/>
<evidence type="ECO:0000313" key="1">
    <source>
        <dbReference type="EMBL" id="KYQ91332.1"/>
    </source>
</evidence>
<accession>A0A151ZBK5</accession>
<reference evidence="1 2" key="1">
    <citation type="submission" date="2015-12" db="EMBL/GenBank/DDBJ databases">
        <title>Dictyostelia acquired genes for synthesis and detection of signals that induce cell-type specialization by lateral gene transfer from prokaryotes.</title>
        <authorList>
            <person name="Gloeckner G."/>
            <person name="Schaap P."/>
        </authorList>
    </citation>
    <scope>NUCLEOTIDE SEQUENCE [LARGE SCALE GENOMIC DNA]</scope>
    <source>
        <strain evidence="1 2">TK</strain>
    </source>
</reference>
<dbReference type="OMA" id="RTINQIW"/>
<dbReference type="AlphaFoldDB" id="A0A151ZBK5"/>
<gene>
    <name evidence="1" type="ORF">DLAC_08279</name>
</gene>
<proteinExistence type="predicted"/>
<sequence length="994" mass="112290">MILQSLGRHVKFGDLIDINTNNLINANLFYNYAPMGIGRMDLSARYFSNKSIDKKLIACRIENDQKLFILQKNDQNENNITKFLQKKSPKSVVSGGLVYRNWISSFDFGPIEAVEPNTSVFNIPNFQNLYFVSSIQNGGIVMVSFEKQVFIDSERVFEESKLTNLLNKIQNSTSYENNYELSNEEQSFLNTFSVEIVGDFDSIPGIPKISAIINSVASKSVPIEYTITPVYQLLDSLNISHGPVVSVPSFPVSNVYYLLNQFEIYLDKQLEVSQYQSLANEYKEYINDVTFDLDQIVNNIDKSFIEFQTFLNSNLSMIRSTTDLKQLKDQFFQKTLGFTSTTVNQDEYLQLKKDVDFVTKIQQYRNMSMITKNQSKTEVIIAGQATYDNIYVLHYTKETLTDIYLDSFLKFYSNHTIDGSFKTTFILLDVGLIQMQVSQDLPYVEHYNGRFTENDLNITSLENLIQYQSTVYGDKVKTDSPSYTLQMKCPGRLCVNEYKNWKCARCQEVIVYQSNRLFCLCGSGLAQTSMYKCSDALHERTPIAKELIYLELNQNFKSLIPIKKSEVLQLNGTTSLSVTTSINILSTNTFINLFRKALVVSEFVDILKLFVTSAGLNANLSFSTVNIDSTTSLANSYHSKINALCFLLSDSTFNQQIVKKIATYKHSILAYRTKIYLINLKTTSDSKVVYQLGQEKIPFSEYFFDIDGIRSHIDQYNASSANPLRASALKDQIQFRWRQLIEEFTKLNTEIRAEPINSTIFANNAGLSTNPLTVIPTDGIGKVPGFSAEVYSGTLQDLFTNPNYSGTKRTDSSKYATNTNYILLLTTAVTAFNCTSMKVFEGRLTGPWVLAFDFYSHTQTTNWADGIAVVFSKTGSPAFDSTLTGRSKGYQTLTNIIAVDFGINFLPGKDMVVTSYPTTSTPGSYSLTNARNSMNKCYLIYNEKMISLFINNIWALNISTDIYGQLGNDITISVNGGTGSEKMNAEVANLYLMK</sequence>
<dbReference type="SUPFAM" id="SSF49899">
    <property type="entry name" value="Concanavalin A-like lectins/glucanases"/>
    <property type="match status" value="1"/>
</dbReference>
<dbReference type="EMBL" id="LODT01000035">
    <property type="protein sequence ID" value="KYQ91332.1"/>
    <property type="molecule type" value="Genomic_DNA"/>
</dbReference>